<sequence length="70" mass="8157">MDKPTKKNKKYTYDQGIIRALAEKYRVTPFYVRQCLSGFSTSGTADNIKLDYKELDKKIKATYVIFINNL</sequence>
<proteinExistence type="predicted"/>
<dbReference type="RefSeq" id="WP_089481162.1">
    <property type="nucleotide sequence ID" value="NZ_MUGS01000051.1"/>
</dbReference>
<protein>
    <submittedName>
        <fullName evidence="1">Uncharacterized protein</fullName>
    </submittedName>
</protein>
<evidence type="ECO:0000313" key="2">
    <source>
        <dbReference type="Proteomes" id="UP000214684"/>
    </source>
</evidence>
<keyword evidence="2" id="KW-1185">Reference proteome</keyword>
<organism evidence="1 2">
    <name type="scientific">Flavobacterium araucananum</name>
    <dbReference type="NCBI Taxonomy" id="946678"/>
    <lineage>
        <taxon>Bacteria</taxon>
        <taxon>Pseudomonadati</taxon>
        <taxon>Bacteroidota</taxon>
        <taxon>Flavobacteriia</taxon>
        <taxon>Flavobacteriales</taxon>
        <taxon>Flavobacteriaceae</taxon>
        <taxon>Flavobacterium</taxon>
    </lineage>
</organism>
<dbReference type="Proteomes" id="UP000214684">
    <property type="component" value="Unassembled WGS sequence"/>
</dbReference>
<dbReference type="EMBL" id="MUGS01000051">
    <property type="protein sequence ID" value="OXG00806.1"/>
    <property type="molecule type" value="Genomic_DNA"/>
</dbReference>
<reference evidence="1 2" key="1">
    <citation type="submission" date="2016-11" db="EMBL/GenBank/DDBJ databases">
        <title>Whole genomes of Flavobacteriaceae.</title>
        <authorList>
            <person name="Stine C."/>
            <person name="Li C."/>
            <person name="Tadesse D."/>
        </authorList>
    </citation>
    <scope>NUCLEOTIDE SEQUENCE [LARGE SCALE GENOMIC DNA]</scope>
    <source>
        <strain evidence="1 2">DSM 24704</strain>
    </source>
</reference>
<evidence type="ECO:0000313" key="1">
    <source>
        <dbReference type="EMBL" id="OXG00806.1"/>
    </source>
</evidence>
<comment type="caution">
    <text evidence="1">The sequence shown here is derived from an EMBL/GenBank/DDBJ whole genome shotgun (WGS) entry which is preliminary data.</text>
</comment>
<dbReference type="OrthoDB" id="1274195at2"/>
<accession>A0A227NV73</accession>
<dbReference type="AlphaFoldDB" id="A0A227NV73"/>
<name>A0A227NV73_9FLAO</name>
<gene>
    <name evidence="1" type="ORF">B0A64_19470</name>
</gene>